<name>A0A978UKB4_ZIZJJ</name>
<dbReference type="AlphaFoldDB" id="A0A978UKB4"/>
<protein>
    <recommendedName>
        <fullName evidence="1">R13L1/DRL21-like LRR repeat region domain-containing protein</fullName>
    </recommendedName>
</protein>
<proteinExistence type="predicted"/>
<sequence>MPRHISQLKSLQTLATFVVGKDDGAKIEELGGAYKLSIEKFQNISNAKDASEAKLVDKKNLEELRFLWNGDAEESKHDRDVLDELSPYKNLKKLRIIGYGSTRFSNWLCEHMFCSMMSAWKEWCSIEVEDGKVFPKLRTLSILNCERLGTIDLPRNLPCLPSVLIEGSKDVLCLSFPRTLASKKLGSGKCEKTQLQYQQHWN</sequence>
<reference evidence="2" key="1">
    <citation type="journal article" date="2021" name="Front. Plant Sci.">
        <title>Chromosome-Scale Genome Assembly for Chinese Sour Jujube and Insights Into Its Genome Evolution and Domestication Signature.</title>
        <authorList>
            <person name="Shen L.-Y."/>
            <person name="Luo H."/>
            <person name="Wang X.-L."/>
            <person name="Wang X.-M."/>
            <person name="Qiu X.-J."/>
            <person name="Liu H."/>
            <person name="Zhou S.-S."/>
            <person name="Jia K.-H."/>
            <person name="Nie S."/>
            <person name="Bao Y.-T."/>
            <person name="Zhang R.-G."/>
            <person name="Yun Q.-Z."/>
            <person name="Chai Y.-H."/>
            <person name="Lu J.-Y."/>
            <person name="Li Y."/>
            <person name="Zhao S.-W."/>
            <person name="Mao J.-F."/>
            <person name="Jia S.-G."/>
            <person name="Mao Y.-M."/>
        </authorList>
    </citation>
    <scope>NUCLEOTIDE SEQUENCE</scope>
    <source>
        <strain evidence="2">AT0</strain>
        <tissue evidence="2">Leaf</tissue>
    </source>
</reference>
<dbReference type="PANTHER" id="PTHR47186">
    <property type="entry name" value="LEUCINE-RICH REPEAT-CONTAINING PROTEIN 57"/>
    <property type="match status" value="1"/>
</dbReference>
<evidence type="ECO:0000313" key="2">
    <source>
        <dbReference type="EMBL" id="KAH7515266.1"/>
    </source>
</evidence>
<dbReference type="Pfam" id="PF25019">
    <property type="entry name" value="LRR_R13L1-DRL21"/>
    <property type="match status" value="1"/>
</dbReference>
<evidence type="ECO:0000313" key="3">
    <source>
        <dbReference type="Proteomes" id="UP000813462"/>
    </source>
</evidence>
<dbReference type="Gene3D" id="3.80.10.10">
    <property type="entry name" value="Ribonuclease Inhibitor"/>
    <property type="match status" value="1"/>
</dbReference>
<accession>A0A978UKB4</accession>
<dbReference type="InterPro" id="IPR056789">
    <property type="entry name" value="LRR_R13L1-DRL21"/>
</dbReference>
<comment type="caution">
    <text evidence="2">The sequence shown here is derived from an EMBL/GenBank/DDBJ whole genome shotgun (WGS) entry which is preliminary data.</text>
</comment>
<dbReference type="InterPro" id="IPR032675">
    <property type="entry name" value="LRR_dom_sf"/>
</dbReference>
<dbReference type="Proteomes" id="UP000813462">
    <property type="component" value="Unassembled WGS sequence"/>
</dbReference>
<gene>
    <name evidence="2" type="ORF">FEM48_Zijuj10G0008600</name>
</gene>
<feature type="domain" description="R13L1/DRL21-like LRR repeat region" evidence="1">
    <location>
        <begin position="31"/>
        <end position="143"/>
    </location>
</feature>
<evidence type="ECO:0000259" key="1">
    <source>
        <dbReference type="Pfam" id="PF25019"/>
    </source>
</evidence>
<dbReference type="PANTHER" id="PTHR47186:SF3">
    <property type="entry name" value="OS09G0267800 PROTEIN"/>
    <property type="match status" value="1"/>
</dbReference>
<dbReference type="EMBL" id="JAEACU010000010">
    <property type="protein sequence ID" value="KAH7515266.1"/>
    <property type="molecule type" value="Genomic_DNA"/>
</dbReference>
<organism evidence="2 3">
    <name type="scientific">Ziziphus jujuba var. spinosa</name>
    <dbReference type="NCBI Taxonomy" id="714518"/>
    <lineage>
        <taxon>Eukaryota</taxon>
        <taxon>Viridiplantae</taxon>
        <taxon>Streptophyta</taxon>
        <taxon>Embryophyta</taxon>
        <taxon>Tracheophyta</taxon>
        <taxon>Spermatophyta</taxon>
        <taxon>Magnoliopsida</taxon>
        <taxon>eudicotyledons</taxon>
        <taxon>Gunneridae</taxon>
        <taxon>Pentapetalae</taxon>
        <taxon>rosids</taxon>
        <taxon>fabids</taxon>
        <taxon>Rosales</taxon>
        <taxon>Rhamnaceae</taxon>
        <taxon>Paliureae</taxon>
        <taxon>Ziziphus</taxon>
    </lineage>
</organism>